<comment type="caution">
    <text evidence="2">The sequence shown here is derived from an EMBL/GenBank/DDBJ whole genome shotgun (WGS) entry which is preliminary data.</text>
</comment>
<dbReference type="AlphaFoldDB" id="A0A7J8EE76"/>
<proteinExistence type="predicted"/>
<protein>
    <submittedName>
        <fullName evidence="2">Uncharacterized protein</fullName>
    </submittedName>
</protein>
<gene>
    <name evidence="2" type="ORF">HJG59_008838</name>
</gene>
<dbReference type="EMBL" id="JACASF010000014">
    <property type="protein sequence ID" value="KAF6433774.1"/>
    <property type="molecule type" value="Genomic_DNA"/>
</dbReference>
<evidence type="ECO:0000313" key="2">
    <source>
        <dbReference type="EMBL" id="KAF6433774.1"/>
    </source>
</evidence>
<dbReference type="InParanoid" id="A0A7J8EE76"/>
<reference evidence="2 3" key="1">
    <citation type="journal article" date="2020" name="Nature">
        <title>Six reference-quality genomes reveal evolution of bat adaptations.</title>
        <authorList>
            <person name="Jebb D."/>
            <person name="Huang Z."/>
            <person name="Pippel M."/>
            <person name="Hughes G.M."/>
            <person name="Lavrichenko K."/>
            <person name="Devanna P."/>
            <person name="Winkler S."/>
            <person name="Jermiin L.S."/>
            <person name="Skirmuntt E.C."/>
            <person name="Katzourakis A."/>
            <person name="Burkitt-Gray L."/>
            <person name="Ray D.A."/>
            <person name="Sullivan K.A.M."/>
            <person name="Roscito J.G."/>
            <person name="Kirilenko B.M."/>
            <person name="Davalos L.M."/>
            <person name="Corthals A.P."/>
            <person name="Power M.L."/>
            <person name="Jones G."/>
            <person name="Ransome R.D."/>
            <person name="Dechmann D.K.N."/>
            <person name="Locatelli A.G."/>
            <person name="Puechmaille S.J."/>
            <person name="Fedrigo O."/>
            <person name="Jarvis E.D."/>
            <person name="Hiller M."/>
            <person name="Vernes S.C."/>
            <person name="Myers E.W."/>
            <person name="Teeling E.C."/>
        </authorList>
    </citation>
    <scope>NUCLEOTIDE SEQUENCE [LARGE SCALE GENOMIC DNA]</scope>
    <source>
        <strain evidence="2">MMolMol1</strain>
        <tissue evidence="2">Muscle</tissue>
    </source>
</reference>
<name>A0A7J8EE76_MOLMO</name>
<organism evidence="2 3">
    <name type="scientific">Molossus molossus</name>
    <name type="common">Pallas' mastiff bat</name>
    <name type="synonym">Vespertilio molossus</name>
    <dbReference type="NCBI Taxonomy" id="27622"/>
    <lineage>
        <taxon>Eukaryota</taxon>
        <taxon>Metazoa</taxon>
        <taxon>Chordata</taxon>
        <taxon>Craniata</taxon>
        <taxon>Vertebrata</taxon>
        <taxon>Euteleostomi</taxon>
        <taxon>Mammalia</taxon>
        <taxon>Eutheria</taxon>
        <taxon>Laurasiatheria</taxon>
        <taxon>Chiroptera</taxon>
        <taxon>Yangochiroptera</taxon>
        <taxon>Molossidae</taxon>
        <taxon>Molossus</taxon>
    </lineage>
</organism>
<dbReference type="Proteomes" id="UP000550707">
    <property type="component" value="Unassembled WGS sequence"/>
</dbReference>
<sequence>MDQDCLCPRPGKTLSTGRRAGPATLLRCHVDLAGAASHACRTGSHTVGGAHCPLGMVFRGASRTALGPQQGQGDWCGRAPRARPIRAAWQWRGCRSVRAETEPWADSTMAAPRAGAEASSGPRGAEGHRPPPQLRSSPGRACFRNLVDTYPSVQ</sequence>
<keyword evidence="3" id="KW-1185">Reference proteome</keyword>
<feature type="region of interest" description="Disordered" evidence="1">
    <location>
        <begin position="101"/>
        <end position="141"/>
    </location>
</feature>
<accession>A0A7J8EE76</accession>
<evidence type="ECO:0000256" key="1">
    <source>
        <dbReference type="SAM" id="MobiDB-lite"/>
    </source>
</evidence>
<evidence type="ECO:0000313" key="3">
    <source>
        <dbReference type="Proteomes" id="UP000550707"/>
    </source>
</evidence>